<dbReference type="STRING" id="1122973.GCA_000379925_01407"/>
<dbReference type="RefSeq" id="WP_134849602.1">
    <property type="nucleotide sequence ID" value="NZ_CP197400.1"/>
</dbReference>
<dbReference type="AlphaFoldDB" id="A0A4Y8WR17"/>
<dbReference type="Gene3D" id="1.25.40.390">
    <property type="match status" value="1"/>
</dbReference>
<keyword evidence="2" id="KW-1185">Reference proteome</keyword>
<comment type="caution">
    <text evidence="1">The sequence shown here is derived from an EMBL/GenBank/DDBJ whole genome shotgun (WGS) entry which is preliminary data.</text>
</comment>
<protein>
    <submittedName>
        <fullName evidence="1">SusD/RagB family nutrient-binding outer membrane lipoprotein</fullName>
    </submittedName>
</protein>
<proteinExistence type="predicted"/>
<accession>A0A4Y8WR17</accession>
<dbReference type="OrthoDB" id="1387301at2"/>
<evidence type="ECO:0000313" key="2">
    <source>
        <dbReference type="Proteomes" id="UP000297225"/>
    </source>
</evidence>
<evidence type="ECO:0000313" key="1">
    <source>
        <dbReference type="EMBL" id="TFH96772.1"/>
    </source>
</evidence>
<dbReference type="Pfam" id="PF12741">
    <property type="entry name" value="SusD-like"/>
    <property type="match status" value="1"/>
</dbReference>
<keyword evidence="1" id="KW-0449">Lipoprotein</keyword>
<dbReference type="Proteomes" id="UP000297225">
    <property type="component" value="Unassembled WGS sequence"/>
</dbReference>
<sequence>MKYTKLTTVALVAAMGMVSLSSCTKNFQEINTNPLLPNDEMLSRDGVLNGAYMPELQKQIIPTAIAGGTDQANDYQVAYNLMTDSWVGYMAPKDAKWSGRNLTQFYFDTGWTNGSFSLGTVKVFVPWTQIKKLVHDGVNKNLQIWSIAQISKILAIHRTTDRYGAIPYSSVGKGSFVVAYDSQKDIYNSFFKELDEAVNALYTFSLNTPVVQRASDIIYEGDALKWAKLGNSLMLRLAMRVRYVDPQLSRTWAEKAMIHSAGLIETTDQIALLSNKGGIATHNSLHIVANSYDDTRMGASIYSFMSGYKDPRLSKYFTGDLTFAVPPAIPASAGAYKNAAKPLVEEFSPTYIFKASEVAFLKAEAALYGYNTNGGTAKSHYENGIRLSFIENGIAESEVAAYLSGSKLPATFTDKANPKYSAEPTSKVTTAWVESDEDEVKLEKIITQKYLAIYPDGQEAWSEWRRTGYPRLLPSHTTISNFGVKVSDGHKDGVRCLPYPQSELVNNATYLQDAINKYRDGNNSAVVNVWWDVKKKN</sequence>
<reference evidence="1 2" key="1">
    <citation type="submission" date="2019-03" db="EMBL/GenBank/DDBJ databases">
        <title>Porphyromonas levii Isolated from the Uterus of Dairy Cows.</title>
        <authorList>
            <person name="Francis A.M."/>
        </authorList>
    </citation>
    <scope>NUCLEOTIDE SEQUENCE [LARGE SCALE GENOMIC DNA]</scope>
    <source>
        <strain evidence="1 2">AF5678</strain>
    </source>
</reference>
<dbReference type="EMBL" id="SPNC01000013">
    <property type="protein sequence ID" value="TFH96772.1"/>
    <property type="molecule type" value="Genomic_DNA"/>
</dbReference>
<organism evidence="1 2">
    <name type="scientific">Porphyromonas levii</name>
    <dbReference type="NCBI Taxonomy" id="28114"/>
    <lineage>
        <taxon>Bacteria</taxon>
        <taxon>Pseudomonadati</taxon>
        <taxon>Bacteroidota</taxon>
        <taxon>Bacteroidia</taxon>
        <taxon>Bacteroidales</taxon>
        <taxon>Porphyromonadaceae</taxon>
        <taxon>Porphyromonas</taxon>
    </lineage>
</organism>
<dbReference type="SUPFAM" id="SSF48452">
    <property type="entry name" value="TPR-like"/>
    <property type="match status" value="1"/>
</dbReference>
<gene>
    <name evidence="1" type="ORF">E4P47_01655</name>
</gene>
<dbReference type="InterPro" id="IPR011990">
    <property type="entry name" value="TPR-like_helical_dom_sf"/>
</dbReference>
<dbReference type="InterPro" id="IPR024302">
    <property type="entry name" value="SusD-like"/>
</dbReference>
<dbReference type="PROSITE" id="PS51257">
    <property type="entry name" value="PROKAR_LIPOPROTEIN"/>
    <property type="match status" value="1"/>
</dbReference>
<name>A0A4Y8WR17_9PORP</name>